<dbReference type="InterPro" id="IPR055414">
    <property type="entry name" value="LRR_R13L4/SHOC2-like"/>
</dbReference>
<dbReference type="GO" id="GO:0005737">
    <property type="term" value="C:cytoplasm"/>
    <property type="evidence" value="ECO:0007669"/>
    <property type="project" value="TreeGrafter"/>
</dbReference>
<dbReference type="InterPro" id="IPR001315">
    <property type="entry name" value="CARD"/>
</dbReference>
<protein>
    <submittedName>
        <fullName evidence="7">Malignant fibrous histiocytoma-amplified sequence 1</fullName>
    </submittedName>
</protein>
<organism evidence="6 7">
    <name type="scientific">Lingula anatina</name>
    <name type="common">Brachiopod</name>
    <name type="synonym">Lingula unguis</name>
    <dbReference type="NCBI Taxonomy" id="7574"/>
    <lineage>
        <taxon>Eukaryota</taxon>
        <taxon>Metazoa</taxon>
        <taxon>Spiralia</taxon>
        <taxon>Lophotrochozoa</taxon>
        <taxon>Brachiopoda</taxon>
        <taxon>Linguliformea</taxon>
        <taxon>Lingulata</taxon>
        <taxon>Lingulida</taxon>
        <taxon>Linguloidea</taxon>
        <taxon>Lingulidae</taxon>
        <taxon>Lingula</taxon>
    </lineage>
</organism>
<dbReference type="Gene3D" id="3.80.10.10">
    <property type="entry name" value="Ribonuclease Inhibitor"/>
    <property type="match status" value="1"/>
</dbReference>
<dbReference type="KEGG" id="lak:106150716"/>
<dbReference type="InterPro" id="IPR027417">
    <property type="entry name" value="P-loop_NTPase"/>
</dbReference>
<accession>A0A1S3H0X8</accession>
<dbReference type="InterPro" id="IPR050216">
    <property type="entry name" value="LRR_domain-containing"/>
</dbReference>
<gene>
    <name evidence="7" type="primary">LOC106150716</name>
</gene>
<evidence type="ECO:0000313" key="7">
    <source>
        <dbReference type="RefSeq" id="XP_013379136.1"/>
    </source>
</evidence>
<dbReference type="GO" id="GO:0000166">
    <property type="term" value="F:nucleotide binding"/>
    <property type="evidence" value="ECO:0007669"/>
    <property type="project" value="UniProtKB-KW"/>
</dbReference>
<evidence type="ECO:0000256" key="2">
    <source>
        <dbReference type="ARBA" id="ARBA00022737"/>
    </source>
</evidence>
<dbReference type="Pfam" id="PF08477">
    <property type="entry name" value="Roc"/>
    <property type="match status" value="1"/>
</dbReference>
<reference evidence="7" key="1">
    <citation type="submission" date="2025-08" db="UniProtKB">
        <authorList>
            <consortium name="RefSeq"/>
        </authorList>
    </citation>
    <scope>IDENTIFICATION</scope>
    <source>
        <tissue evidence="7">Gonads</tissue>
    </source>
</reference>
<dbReference type="Gene3D" id="1.10.533.10">
    <property type="entry name" value="Death Domain, Fas"/>
    <property type="match status" value="1"/>
</dbReference>
<evidence type="ECO:0000256" key="1">
    <source>
        <dbReference type="ARBA" id="ARBA00022614"/>
    </source>
</evidence>
<dbReference type="PROSITE" id="PS51450">
    <property type="entry name" value="LRR"/>
    <property type="match status" value="3"/>
</dbReference>
<keyword evidence="1" id="KW-0433">Leucine-rich repeat</keyword>
<dbReference type="OrthoDB" id="676979at2759"/>
<keyword evidence="2" id="KW-0677">Repeat</keyword>
<dbReference type="CDD" id="cd01671">
    <property type="entry name" value="CARD"/>
    <property type="match status" value="1"/>
</dbReference>
<dbReference type="InterPro" id="IPR041249">
    <property type="entry name" value="HEPN_DZIP3"/>
</dbReference>
<dbReference type="PROSITE" id="PS50209">
    <property type="entry name" value="CARD"/>
    <property type="match status" value="1"/>
</dbReference>
<evidence type="ECO:0000259" key="4">
    <source>
        <dbReference type="PROSITE" id="PS50209"/>
    </source>
</evidence>
<dbReference type="GO" id="GO:0009966">
    <property type="term" value="P:regulation of signal transduction"/>
    <property type="evidence" value="ECO:0007669"/>
    <property type="project" value="UniProtKB-ARBA"/>
</dbReference>
<dbReference type="Pfam" id="PF13855">
    <property type="entry name" value="LRR_8"/>
    <property type="match status" value="1"/>
</dbReference>
<dbReference type="SUPFAM" id="SSF52540">
    <property type="entry name" value="P-loop containing nucleoside triphosphate hydrolases"/>
    <property type="match status" value="1"/>
</dbReference>
<dbReference type="PANTHER" id="PTHR48051">
    <property type="match status" value="1"/>
</dbReference>
<dbReference type="InterPro" id="IPR011029">
    <property type="entry name" value="DEATH-like_dom_sf"/>
</dbReference>
<dbReference type="InterPro" id="IPR001611">
    <property type="entry name" value="Leu-rich_rpt"/>
</dbReference>
<dbReference type="GO" id="GO:0042981">
    <property type="term" value="P:regulation of apoptotic process"/>
    <property type="evidence" value="ECO:0007669"/>
    <property type="project" value="InterPro"/>
</dbReference>
<name>A0A1S3H0X8_LINAN</name>
<evidence type="ECO:0000259" key="5">
    <source>
        <dbReference type="PROSITE" id="PS51424"/>
    </source>
</evidence>
<dbReference type="GeneID" id="106150716"/>
<dbReference type="InterPro" id="IPR020859">
    <property type="entry name" value="ROC"/>
</dbReference>
<dbReference type="SMART" id="SM00364">
    <property type="entry name" value="LRR_BAC"/>
    <property type="match status" value="8"/>
</dbReference>
<dbReference type="Pfam" id="PF00619">
    <property type="entry name" value="CARD"/>
    <property type="match status" value="1"/>
</dbReference>
<evidence type="ECO:0000313" key="6">
    <source>
        <dbReference type="Proteomes" id="UP000085678"/>
    </source>
</evidence>
<proteinExistence type="predicted"/>
<dbReference type="Pfam" id="PF18738">
    <property type="entry name" value="HEPN_DZIP3"/>
    <property type="match status" value="1"/>
</dbReference>
<feature type="domain" description="Roc" evidence="5">
    <location>
        <begin position="725"/>
        <end position="953"/>
    </location>
</feature>
<dbReference type="InParanoid" id="A0A1S3H0X8"/>
<dbReference type="Proteomes" id="UP000085678">
    <property type="component" value="Unplaced"/>
</dbReference>
<dbReference type="SMART" id="SM00369">
    <property type="entry name" value="LRR_TYP"/>
    <property type="match status" value="9"/>
</dbReference>
<dbReference type="InterPro" id="IPR003591">
    <property type="entry name" value="Leu-rich_rpt_typical-subtyp"/>
</dbReference>
<dbReference type="Pfam" id="PF23598">
    <property type="entry name" value="LRR_14"/>
    <property type="match status" value="1"/>
</dbReference>
<dbReference type="SUPFAM" id="SSF52058">
    <property type="entry name" value="L domain-like"/>
    <property type="match status" value="1"/>
</dbReference>
<dbReference type="PANTHER" id="PTHR48051:SF1">
    <property type="entry name" value="RAS SUPPRESSOR PROTEIN 1"/>
    <property type="match status" value="1"/>
</dbReference>
<dbReference type="RefSeq" id="XP_013379136.1">
    <property type="nucleotide sequence ID" value="XM_013523682.2"/>
</dbReference>
<dbReference type="InterPro" id="IPR032675">
    <property type="entry name" value="LRR_dom_sf"/>
</dbReference>
<sequence>MATAITQPDYKQENFFRMTILIVEYGLTVLQDVLREELTKSYSSVFDPQNGLLCGVLGDGPVRTKLDRLVRSRILNVHQQNQLYPGGNPSPSVTVGDLDITLTVLLLRNITTLNSRPGLNAWDNPSDTDTSREATIGRVKRYRNIVYGHANNAAISDEDFKAHFSSLKSNLLALSSMYTSEDYDDILTRHLDATLLKENKDILKTWHDYDNDVKEQVKIMETKLLDGQKRSEENVLVEVKIGTQHTHNKLEEISERITQVNKVQSELTHQVRELQVCVEGVKGAQNRDSQRWSLDQQVQIIKGSVDSEISATMTGSGSDREPVAVLPSHMDEEASKHQTQTLTFENSDEPPCVSAVPHPDVTTPLCEDRHKHDMNTNETIMSQTTVTKSAQDYQECGKEDSMAEEFKGGVEVLHFLRDLERRPADDQTPIPDMVTKCTVLELAYQNIEHIPNTIDRCINVKRINLRGNKLSSLPWSLSQLKNVTYLNLSRNQFTKLPASVCALPHIGNLDLKHNKLSSLPPDFSKLTTLKSLDLGCNQFTELPAPVCALPHIENLDLWNNRLSSLHTDISKLTTLKRLNLGGNQLTELPGSLCTLPHIENLDLHKNKLSSLPPDISKMTTLKRLSLKYNMLTELPASVCALPHIENLDLEFNKLSRLPSDVSYMTALKYLNVSSNNITHLPHQLASLTLRDLCVDDNPIQQPPKSVCEAGQEAIFRFLTKLKESKAVKSSRIQINILGETESGKTSLARSLRHDTPMLTDKADRTRVVEQSLWEIERGVSFNINDFGGHDVYRVGHRIFISQNSIVLVTFDLSTYDPSSRSHFRQHIGMWIDMVQSHNPGVTIALVGTHLDKTNELTRKAVCESVQEAITHEKICRQKWYERQIRDLKEKIQTSQKNRNQGLISAYKEKIESLENIRGYDESRIHHYIFMVSSKTKAGLSDLKDYLSTQAKERSVTLPQAWHGAAKIIYAKKENKAESTICRENITQAIRNSVEGFRGTKTFLWMTFRQKPEDEVNGILAYLANRGDFIWYPNSPILRNTIFHRQDVLADLLKAVLNHDKDKFEFLKQIIVSEPMAERIKEDFIMRGILSVQVMEALWEPFGLTARETSAMVELMQRLELCFKANEGKDGYTFHFPWLLEQSRPPIMDTKWPHSVPQDSTQLTLNVYFPYRCPDGLYEKLSVRLHSTLGHFQPMRRDWRDGVFVDMASHCMQMTRSQTDRDWVITIAVRGQHLPDLWRTLLQNHDHLMDILEEDWPGLPRDKCLVCPHCTSLHVEPPTLFPGEVIDQKPAITVHLVPCWKTGELISADLIYPYMPGFTAMKHHQKRALKQHMELLVSNITTPCLSYLLDKLIQEDIITDREKEYVRSKPSTGDTQEVEGAAGAAAARVVSPEQTRTLLSILLTKEKRAFQCLCRCLEKNGQGFLAEQLKR</sequence>
<dbReference type="STRING" id="7574.A0A1S3H0X8"/>
<evidence type="ECO:0000256" key="3">
    <source>
        <dbReference type="ARBA" id="ARBA00022741"/>
    </source>
</evidence>
<dbReference type="Gene3D" id="3.40.50.300">
    <property type="entry name" value="P-loop containing nucleotide triphosphate hydrolases"/>
    <property type="match status" value="1"/>
</dbReference>
<keyword evidence="6" id="KW-1185">Reference proteome</keyword>
<dbReference type="SUPFAM" id="SSF47986">
    <property type="entry name" value="DEATH domain"/>
    <property type="match status" value="1"/>
</dbReference>
<feature type="domain" description="CARD" evidence="4">
    <location>
        <begin position="1320"/>
        <end position="1430"/>
    </location>
</feature>
<dbReference type="PROSITE" id="PS51424">
    <property type="entry name" value="ROC"/>
    <property type="match status" value="1"/>
</dbReference>
<keyword evidence="3" id="KW-0547">Nucleotide-binding</keyword>